<dbReference type="PANTHER" id="PTHR34584">
    <property type="entry name" value="NA(+)/H(+) ANTIPORTER SUBUNIT E1"/>
    <property type="match status" value="1"/>
</dbReference>
<dbReference type="EMBL" id="JBBJUP010000006">
    <property type="protein sequence ID" value="MEJ8279242.1"/>
    <property type="molecule type" value="Genomic_DNA"/>
</dbReference>
<keyword evidence="5 8" id="KW-1133">Transmembrane helix</keyword>
<organism evidence="9 10">
    <name type="scientific">Pseudonocardia spirodelae</name>
    <dbReference type="NCBI Taxonomy" id="3133431"/>
    <lineage>
        <taxon>Bacteria</taxon>
        <taxon>Bacillati</taxon>
        <taxon>Actinomycetota</taxon>
        <taxon>Actinomycetes</taxon>
        <taxon>Pseudonocardiales</taxon>
        <taxon>Pseudonocardiaceae</taxon>
        <taxon>Pseudonocardia</taxon>
    </lineage>
</organism>
<reference evidence="9 10" key="1">
    <citation type="submission" date="2024-03" db="EMBL/GenBank/DDBJ databases">
        <title>Draft genome sequence of Pseudonocardia sp. DW16-2.</title>
        <authorList>
            <person name="Duangmal K."/>
        </authorList>
    </citation>
    <scope>NUCLEOTIDE SEQUENCE [LARGE SCALE GENOMIC DNA]</scope>
    <source>
        <strain evidence="9 10">DW16-2</strain>
    </source>
</reference>
<evidence type="ECO:0000313" key="10">
    <source>
        <dbReference type="Proteomes" id="UP001364211"/>
    </source>
</evidence>
<keyword evidence="4 8" id="KW-0812">Transmembrane</keyword>
<dbReference type="RefSeq" id="WP_340288459.1">
    <property type="nucleotide sequence ID" value="NZ_JBBJUP010000006.1"/>
</dbReference>
<evidence type="ECO:0000256" key="7">
    <source>
        <dbReference type="SAM" id="MobiDB-lite"/>
    </source>
</evidence>
<gene>
    <name evidence="9" type="ORF">WJX68_09895</name>
</gene>
<keyword evidence="6 8" id="KW-0472">Membrane</keyword>
<dbReference type="PANTHER" id="PTHR34584:SF1">
    <property type="entry name" value="NA(+)_H(+) ANTIPORTER SUBUNIT E1"/>
    <property type="match status" value="1"/>
</dbReference>
<evidence type="ECO:0000256" key="1">
    <source>
        <dbReference type="ARBA" id="ARBA00004651"/>
    </source>
</evidence>
<dbReference type="InterPro" id="IPR002758">
    <property type="entry name" value="Cation_antiport_E"/>
</dbReference>
<evidence type="ECO:0000256" key="8">
    <source>
        <dbReference type="SAM" id="Phobius"/>
    </source>
</evidence>
<sequence>MTARDPDRPGTGPADPDVEGPAGTGGTDGVGASPEARRDQEMGAAEAGDAPDPDHGRTPARVPPPVPDTEAEPLGGSARGGSVRRRIPQVLALALVWVLLWGSLAPATIVGGVLVGIVVTAVFPLPLLPERLPFRPWQVLRLLAFLAVDLVVSGVRVSMVTLRHGPRARSGIVGLPLCTASDRTATVIVAACALSPGSFTLQIDRARGRWYVYALGLHRPGAVERVRRDMMRLQRRVVDAVGSDADRARCAGALAAVTGGAGGGREDR</sequence>
<dbReference type="NCBIfam" id="NF006521">
    <property type="entry name" value="PRK08965.1-5"/>
    <property type="match status" value="1"/>
</dbReference>
<evidence type="ECO:0000313" key="9">
    <source>
        <dbReference type="EMBL" id="MEJ8279242.1"/>
    </source>
</evidence>
<accession>A0ABU8T684</accession>
<evidence type="ECO:0000256" key="5">
    <source>
        <dbReference type="ARBA" id="ARBA00022989"/>
    </source>
</evidence>
<evidence type="ECO:0000256" key="4">
    <source>
        <dbReference type="ARBA" id="ARBA00022692"/>
    </source>
</evidence>
<protein>
    <submittedName>
        <fullName evidence="9">Na+/H+ antiporter subunit E</fullName>
    </submittedName>
</protein>
<keyword evidence="3" id="KW-1003">Cell membrane</keyword>
<feature type="region of interest" description="Disordered" evidence="7">
    <location>
        <begin position="1"/>
        <end position="81"/>
    </location>
</feature>
<feature type="transmembrane region" description="Helical" evidence="8">
    <location>
        <begin position="143"/>
        <end position="162"/>
    </location>
</feature>
<evidence type="ECO:0000256" key="3">
    <source>
        <dbReference type="ARBA" id="ARBA00022475"/>
    </source>
</evidence>
<dbReference type="Pfam" id="PF01899">
    <property type="entry name" value="MNHE"/>
    <property type="match status" value="1"/>
</dbReference>
<dbReference type="Proteomes" id="UP001364211">
    <property type="component" value="Unassembled WGS sequence"/>
</dbReference>
<name>A0ABU8T684_9PSEU</name>
<evidence type="ECO:0000256" key="6">
    <source>
        <dbReference type="ARBA" id="ARBA00023136"/>
    </source>
</evidence>
<comment type="similarity">
    <text evidence="2">Belongs to the CPA3 antiporters (TC 2.A.63) subunit E family.</text>
</comment>
<comment type="caution">
    <text evidence="9">The sequence shown here is derived from an EMBL/GenBank/DDBJ whole genome shotgun (WGS) entry which is preliminary data.</text>
</comment>
<proteinExistence type="inferred from homology"/>
<comment type="subcellular location">
    <subcellularLocation>
        <location evidence="1">Cell membrane</location>
        <topology evidence="1">Multi-pass membrane protein</topology>
    </subcellularLocation>
</comment>
<keyword evidence="10" id="KW-1185">Reference proteome</keyword>
<evidence type="ECO:0000256" key="2">
    <source>
        <dbReference type="ARBA" id="ARBA00006228"/>
    </source>
</evidence>
<feature type="transmembrane region" description="Helical" evidence="8">
    <location>
        <begin position="90"/>
        <end position="123"/>
    </location>
</feature>